<dbReference type="AlphaFoldDB" id="A0A0G4J222"/>
<feature type="domain" description="Asn/Gln amidotransferase" evidence="8">
    <location>
        <begin position="331"/>
        <end position="489"/>
    </location>
</feature>
<dbReference type="EMBL" id="CDSF01000112">
    <property type="protein sequence ID" value="CEP01346.1"/>
    <property type="molecule type" value="Genomic_DNA"/>
</dbReference>
<evidence type="ECO:0000256" key="1">
    <source>
        <dbReference type="ARBA" id="ARBA00005306"/>
    </source>
</evidence>
<dbReference type="InterPro" id="IPR018027">
    <property type="entry name" value="Asn/Gln_amidotransferase"/>
</dbReference>
<dbReference type="InterPro" id="IPR006075">
    <property type="entry name" value="Asn/Gln-tRNA_Trfase_suB/E_cat"/>
</dbReference>
<dbReference type="InterPro" id="IPR017959">
    <property type="entry name" value="Asn/Gln-tRNA_amidoTrfase_suB/E"/>
</dbReference>
<dbReference type="SUPFAM" id="SSF89095">
    <property type="entry name" value="GatB/YqeY motif"/>
    <property type="match status" value="1"/>
</dbReference>
<comment type="subcellular location">
    <subcellularLocation>
        <location evidence="7">Mitochondrion</location>
    </subcellularLocation>
</comment>
<dbReference type="GO" id="GO:0050567">
    <property type="term" value="F:glutaminyl-tRNA synthase (glutamine-hydrolyzing) activity"/>
    <property type="evidence" value="ECO:0007669"/>
    <property type="project" value="UniProtKB-UniRule"/>
</dbReference>
<dbReference type="OMA" id="ARKWWMG"/>
<dbReference type="Pfam" id="PF02637">
    <property type="entry name" value="GatB_Yqey"/>
    <property type="match status" value="1"/>
</dbReference>
<evidence type="ECO:0000313" key="9">
    <source>
        <dbReference type="EMBL" id="CEP01346.1"/>
    </source>
</evidence>
<dbReference type="SUPFAM" id="SSF55931">
    <property type="entry name" value="Glutamine synthetase/guanido kinase"/>
    <property type="match status" value="1"/>
</dbReference>
<dbReference type="NCBIfam" id="NF004014">
    <property type="entry name" value="PRK05477.1-4"/>
    <property type="match status" value="1"/>
</dbReference>
<evidence type="ECO:0000256" key="3">
    <source>
        <dbReference type="ARBA" id="ARBA00022741"/>
    </source>
</evidence>
<dbReference type="NCBIfam" id="TIGR00133">
    <property type="entry name" value="gatB"/>
    <property type="match status" value="1"/>
</dbReference>
<dbReference type="PANTHER" id="PTHR11659:SF0">
    <property type="entry name" value="GLUTAMYL-TRNA(GLN) AMIDOTRANSFERASE SUBUNIT B, MITOCHONDRIAL"/>
    <property type="match status" value="1"/>
</dbReference>
<reference evidence="9 11" key="1">
    <citation type="submission" date="2015-02" db="EMBL/GenBank/DDBJ databases">
        <authorList>
            <person name="Chooi Y.-H."/>
        </authorList>
    </citation>
    <scope>NUCLEOTIDE SEQUENCE [LARGE SCALE GENOMIC DNA]</scope>
    <source>
        <strain evidence="9">E3</strain>
    </source>
</reference>
<dbReference type="GO" id="GO:0005524">
    <property type="term" value="F:ATP binding"/>
    <property type="evidence" value="ECO:0007669"/>
    <property type="project" value="UniProtKB-KW"/>
</dbReference>
<dbReference type="Proteomes" id="UP000039324">
    <property type="component" value="Unassembled WGS sequence"/>
</dbReference>
<keyword evidence="7 10" id="KW-0496">Mitochondrion</keyword>
<dbReference type="EMBL" id="OVEO01000017">
    <property type="protein sequence ID" value="SPR01373.1"/>
    <property type="molecule type" value="Genomic_DNA"/>
</dbReference>
<evidence type="ECO:0000259" key="8">
    <source>
        <dbReference type="SMART" id="SM00845"/>
    </source>
</evidence>
<name>A0A0G4J222_PLABS</name>
<evidence type="ECO:0000313" key="12">
    <source>
        <dbReference type="Proteomes" id="UP000290189"/>
    </source>
</evidence>
<comment type="subunit">
    <text evidence="7">Subunit of the heterotrimeric GatCAB amidotransferase (AdT) complex, composed of A, B and C subunits.</text>
</comment>
<dbReference type="SMART" id="SM00845">
    <property type="entry name" value="GatB_Yqey"/>
    <property type="match status" value="1"/>
</dbReference>
<dbReference type="InterPro" id="IPR004413">
    <property type="entry name" value="GatB"/>
</dbReference>
<dbReference type="GO" id="GO:0005739">
    <property type="term" value="C:mitochondrion"/>
    <property type="evidence" value="ECO:0007669"/>
    <property type="project" value="UniProtKB-SubCell"/>
</dbReference>
<dbReference type="Pfam" id="PF02934">
    <property type="entry name" value="GatB_N"/>
    <property type="match status" value="1"/>
</dbReference>
<evidence type="ECO:0000256" key="5">
    <source>
        <dbReference type="ARBA" id="ARBA00022917"/>
    </source>
</evidence>
<dbReference type="InterPro" id="IPR014746">
    <property type="entry name" value="Gln_synth/guanido_kin_cat_dom"/>
</dbReference>
<dbReference type="InterPro" id="IPR017958">
    <property type="entry name" value="Gln-tRNA_amidoTrfase_suB_CS"/>
</dbReference>
<gene>
    <name evidence="9" type="ORF">PBRA_001951</name>
    <name evidence="10" type="ORF">PLBR_LOCUS8588</name>
</gene>
<dbReference type="PROSITE" id="PS01234">
    <property type="entry name" value="GATB"/>
    <property type="match status" value="1"/>
</dbReference>
<keyword evidence="11" id="KW-1185">Reference proteome</keyword>
<keyword evidence="3 7" id="KW-0547">Nucleotide-binding</keyword>
<dbReference type="Proteomes" id="UP000290189">
    <property type="component" value="Unassembled WGS sequence"/>
</dbReference>
<comment type="catalytic activity">
    <reaction evidence="6 7">
        <text>L-glutamyl-tRNA(Gln) + L-glutamine + ATP + H2O = L-glutaminyl-tRNA(Gln) + L-glutamate + ADP + phosphate + H(+)</text>
        <dbReference type="Rhea" id="RHEA:17521"/>
        <dbReference type="Rhea" id="RHEA-COMP:9681"/>
        <dbReference type="Rhea" id="RHEA-COMP:9684"/>
        <dbReference type="ChEBI" id="CHEBI:15377"/>
        <dbReference type="ChEBI" id="CHEBI:15378"/>
        <dbReference type="ChEBI" id="CHEBI:29985"/>
        <dbReference type="ChEBI" id="CHEBI:30616"/>
        <dbReference type="ChEBI" id="CHEBI:43474"/>
        <dbReference type="ChEBI" id="CHEBI:58359"/>
        <dbReference type="ChEBI" id="CHEBI:78520"/>
        <dbReference type="ChEBI" id="CHEBI:78521"/>
        <dbReference type="ChEBI" id="CHEBI:456216"/>
    </reaction>
</comment>
<keyword evidence="2 7" id="KW-0436">Ligase</keyword>
<keyword evidence="4 7" id="KW-0067">ATP-binding</keyword>
<evidence type="ECO:0000313" key="11">
    <source>
        <dbReference type="Proteomes" id="UP000039324"/>
    </source>
</evidence>
<dbReference type="OrthoDB" id="1722066at2759"/>
<comment type="function">
    <text evidence="7">Allows the formation of correctly charged Gln-tRNA(Gln) through the transamidation of misacylated Glu-tRNA(Gln) in the mitochondria. The reaction takes place in the presence of glutamine and ATP through an activated gamma-phospho-Glu-tRNA(Gln).</text>
</comment>
<dbReference type="NCBIfam" id="NF004012">
    <property type="entry name" value="PRK05477.1-2"/>
    <property type="match status" value="1"/>
</dbReference>
<evidence type="ECO:0000313" key="10">
    <source>
        <dbReference type="EMBL" id="SPR01373.1"/>
    </source>
</evidence>
<accession>A0A0G4J222</accession>
<dbReference type="GO" id="GO:0032543">
    <property type="term" value="P:mitochondrial translation"/>
    <property type="evidence" value="ECO:0007669"/>
    <property type="project" value="UniProtKB-UniRule"/>
</dbReference>
<protein>
    <recommendedName>
        <fullName evidence="7">Glutamyl-tRNA(Gln) amidotransferase subunit B, mitochondrial</fullName>
        <shortName evidence="7">Glu-AdT subunit B</shortName>
        <ecNumber evidence="7">6.3.5.-</ecNumber>
    </recommendedName>
</protein>
<evidence type="ECO:0000256" key="2">
    <source>
        <dbReference type="ARBA" id="ARBA00022598"/>
    </source>
</evidence>
<dbReference type="STRING" id="37360.A0A0G4J222"/>
<geneLocation type="mitochondrion" evidence="10"/>
<proteinExistence type="inferred from homology"/>
<dbReference type="HAMAP" id="MF_00121">
    <property type="entry name" value="GatB"/>
    <property type="match status" value="1"/>
</dbReference>
<dbReference type="PANTHER" id="PTHR11659">
    <property type="entry name" value="GLUTAMYL-TRNA GLN AMIDOTRANSFERASE SUBUNIT B MITOCHONDRIAL AND PROKARYOTIC PET112-RELATED"/>
    <property type="match status" value="1"/>
</dbReference>
<organism evidence="9 11">
    <name type="scientific">Plasmodiophora brassicae</name>
    <name type="common">Clubroot disease agent</name>
    <dbReference type="NCBI Taxonomy" id="37360"/>
    <lineage>
        <taxon>Eukaryota</taxon>
        <taxon>Sar</taxon>
        <taxon>Rhizaria</taxon>
        <taxon>Endomyxa</taxon>
        <taxon>Phytomyxea</taxon>
        <taxon>Plasmodiophorida</taxon>
        <taxon>Plasmodiophoridae</taxon>
        <taxon>Plasmodiophora</taxon>
    </lineage>
</organism>
<comment type="similarity">
    <text evidence="1 7">Belongs to the GatB/GatE family. GatB subfamily.</text>
</comment>
<dbReference type="GO" id="GO:0070681">
    <property type="term" value="P:glutaminyl-tRNAGln biosynthesis via transamidation"/>
    <property type="evidence" value="ECO:0007669"/>
    <property type="project" value="UniProtKB-UniRule"/>
</dbReference>
<evidence type="ECO:0000256" key="4">
    <source>
        <dbReference type="ARBA" id="ARBA00022840"/>
    </source>
</evidence>
<keyword evidence="5 7" id="KW-0648">Protein biosynthesis</keyword>
<dbReference type="EC" id="6.3.5.-" evidence="7"/>
<reference evidence="10 12" key="2">
    <citation type="submission" date="2018-03" db="EMBL/GenBank/DDBJ databases">
        <authorList>
            <person name="Fogelqvist J."/>
        </authorList>
    </citation>
    <scope>NUCLEOTIDE SEQUENCE [LARGE SCALE GENOMIC DNA]</scope>
</reference>
<evidence type="ECO:0000256" key="7">
    <source>
        <dbReference type="HAMAP-Rule" id="MF_03147"/>
    </source>
</evidence>
<dbReference type="InterPro" id="IPR003789">
    <property type="entry name" value="Asn/Gln_tRNA_amidoTrase-B-like"/>
</dbReference>
<sequence>MGGAGGRWQAKIGLEVHAQLQCARKLFSGSFVGPLGAAPNTHCTLFDAAIPGTLPRLNAEPVRLAVRAGIAFGGAVNLTSRFVRKHYFYCDLPLGYQITQQDDPIISGGLVFLPDHNLTVGIDRIQLEQDSGKSINDIDESFSYVDLNRAGMALIEIVTKPDMTTGEQAGSFLKKLQQILSRLDVCDGIMASGSMRCDVNVSVHDQSAKIDGERIEVKNLNSIRAVENAIAFETKRQIASFEQGRPVERETRSFDAVSGSTSRLRSKEQLADYRMFPDPDLPSLRLDKSFVDGIRGSMPEMPDVLVARLQTQYGISLKAAEIIGSRNAITAYFESMLQAPSSCPLTPETAAVHANWLTTELFGRLNAKGLDIDDCNVSPERLRSLTDAITSGVITGRSGKAVLDLMTDGDNRPVLDIIRDHGWEQVTDVSIIEPLCLDAIKAHPREVHAILHKNKYRKLNCLVGDVIAKYNGPGCLSTPLVSETLQRLMREQI</sequence>
<evidence type="ECO:0000256" key="6">
    <source>
        <dbReference type="ARBA" id="ARBA00047913"/>
    </source>
</evidence>
<dbReference type="GO" id="GO:0030956">
    <property type="term" value="C:glutamyl-tRNA(Gln) amidotransferase complex"/>
    <property type="evidence" value="ECO:0007669"/>
    <property type="project" value="UniProtKB-UniRule"/>
</dbReference>